<keyword evidence="4" id="KW-1185">Reference proteome</keyword>
<feature type="compositionally biased region" description="Basic and acidic residues" evidence="2">
    <location>
        <begin position="402"/>
        <end position="426"/>
    </location>
</feature>
<dbReference type="AlphaFoldDB" id="L8GUI7"/>
<accession>L8GUI7</accession>
<feature type="compositionally biased region" description="Basic and acidic residues" evidence="2">
    <location>
        <begin position="339"/>
        <end position="350"/>
    </location>
</feature>
<name>L8GUI7_ACACF</name>
<feature type="coiled-coil region" evidence="1">
    <location>
        <begin position="473"/>
        <end position="514"/>
    </location>
</feature>
<dbReference type="RefSeq" id="XP_004338306.1">
    <property type="nucleotide sequence ID" value="XM_004338258.1"/>
</dbReference>
<feature type="compositionally biased region" description="Acidic residues" evidence="2">
    <location>
        <begin position="137"/>
        <end position="146"/>
    </location>
</feature>
<feature type="compositionally biased region" description="Basic and acidic residues" evidence="2">
    <location>
        <begin position="435"/>
        <end position="444"/>
    </location>
</feature>
<organism evidence="3 4">
    <name type="scientific">Acanthamoeba castellanii (strain ATCC 30010 / Neff)</name>
    <dbReference type="NCBI Taxonomy" id="1257118"/>
    <lineage>
        <taxon>Eukaryota</taxon>
        <taxon>Amoebozoa</taxon>
        <taxon>Discosea</taxon>
        <taxon>Longamoebia</taxon>
        <taxon>Centramoebida</taxon>
        <taxon>Acanthamoebidae</taxon>
        <taxon>Acanthamoeba</taxon>
    </lineage>
</organism>
<sequence>MDDGDSPPSGAAGLFTPPISIVLSSSRGACSRSHCRCDGFLPNYWDGHYCRNCLHLATFHDPNSTSEPSGGAPQPSTWHSFPKSWDKSRFLASLGVAPLSDAKGTAIPRGRSDNQPPRRAGGRGANPGAAATAAAADGDDVSDSDSDGQPVGRAYGRGPLWKSDGSRPIGVERRHPAGDDDEASLNQTVFITPIAAQSSAAAIEAAAAAAKAAEAQAEVEAKEMTALMEIVTALCVQQKENEASLEEVTVVMGELERKWRAEQRENEKERRQARRHYEDNMKKRDAEIMRMREELKRERCLREMAEDRVKRADDAAKAGERRQLLPPPAGASQSSSSGLDRRGAVKKEGGEGGDDGEDDDGDDDRADDWTTAKTFEKRPANFFLPAPVAVLSGGSGGGGRDSPTRHPDSPGRVDELDSDTAAKNEDGGAVPAAKNESEARRNDEGASAEGKTAAASKRDEVLEQMAAIYWKERREHRVTKEALERDIREQRARIEKLEQENEKLIDKIQEIELRELAVLEKEKRMSLTPEEGERRKLEYLFEKLLNVGNMVSEITHEIQLIKK</sequence>
<reference evidence="3 4" key="1">
    <citation type="journal article" date="2013" name="Genome Biol.">
        <title>Genome of Acanthamoeba castellanii highlights extensive lateral gene transfer and early evolution of tyrosine kinase signaling.</title>
        <authorList>
            <person name="Clarke M."/>
            <person name="Lohan A.J."/>
            <person name="Liu B."/>
            <person name="Lagkouvardos I."/>
            <person name="Roy S."/>
            <person name="Zafar N."/>
            <person name="Bertelli C."/>
            <person name="Schilde C."/>
            <person name="Kianianmomeni A."/>
            <person name="Burglin T.R."/>
            <person name="Frech C."/>
            <person name="Turcotte B."/>
            <person name="Kopec K.O."/>
            <person name="Synnott J.M."/>
            <person name="Choo C."/>
            <person name="Paponov I."/>
            <person name="Finkler A."/>
            <person name="Soon Heng Tan C."/>
            <person name="Hutchins A.P."/>
            <person name="Weinmeier T."/>
            <person name="Rattei T."/>
            <person name="Chu J.S."/>
            <person name="Gimenez G."/>
            <person name="Irimia M."/>
            <person name="Rigden D.J."/>
            <person name="Fitzpatrick D.A."/>
            <person name="Lorenzo-Morales J."/>
            <person name="Bateman A."/>
            <person name="Chiu C.H."/>
            <person name="Tang P."/>
            <person name="Hegemann P."/>
            <person name="Fromm H."/>
            <person name="Raoult D."/>
            <person name="Greub G."/>
            <person name="Miranda-Saavedra D."/>
            <person name="Chen N."/>
            <person name="Nash P."/>
            <person name="Ginger M.L."/>
            <person name="Horn M."/>
            <person name="Schaap P."/>
            <person name="Caler L."/>
            <person name="Loftus B."/>
        </authorList>
    </citation>
    <scope>NUCLEOTIDE SEQUENCE [LARGE SCALE GENOMIC DNA]</scope>
    <source>
        <strain evidence="3 4">Neff</strain>
    </source>
</reference>
<feature type="region of interest" description="Disordered" evidence="2">
    <location>
        <begin position="101"/>
        <end position="182"/>
    </location>
</feature>
<evidence type="ECO:0000256" key="2">
    <source>
        <dbReference type="SAM" id="MobiDB-lite"/>
    </source>
</evidence>
<feature type="compositionally biased region" description="Basic and acidic residues" evidence="2">
    <location>
        <begin position="311"/>
        <end position="323"/>
    </location>
</feature>
<protein>
    <submittedName>
        <fullName evidence="3">Uncharacterized protein</fullName>
    </submittedName>
</protein>
<keyword evidence="1" id="KW-0175">Coiled coil</keyword>
<proteinExistence type="predicted"/>
<dbReference type="EMBL" id="KB008001">
    <property type="protein sequence ID" value="ELR16293.1"/>
    <property type="molecule type" value="Genomic_DNA"/>
</dbReference>
<evidence type="ECO:0000313" key="3">
    <source>
        <dbReference type="EMBL" id="ELR16293.1"/>
    </source>
</evidence>
<feature type="compositionally biased region" description="Acidic residues" evidence="2">
    <location>
        <begin position="351"/>
        <end position="366"/>
    </location>
</feature>
<evidence type="ECO:0000313" key="4">
    <source>
        <dbReference type="Proteomes" id="UP000011083"/>
    </source>
</evidence>
<feature type="compositionally biased region" description="Low complexity" evidence="2">
    <location>
        <begin position="126"/>
        <end position="136"/>
    </location>
</feature>
<feature type="region of interest" description="Disordered" evidence="2">
    <location>
        <begin position="311"/>
        <end position="458"/>
    </location>
</feature>
<dbReference type="Proteomes" id="UP000011083">
    <property type="component" value="Unassembled WGS sequence"/>
</dbReference>
<dbReference type="VEuPathDB" id="AmoebaDB:ACA1_202760"/>
<dbReference type="KEGG" id="acan:ACA1_202760"/>
<gene>
    <name evidence="3" type="ORF">ACA1_202760</name>
</gene>
<dbReference type="GeneID" id="14917032"/>
<evidence type="ECO:0000256" key="1">
    <source>
        <dbReference type="SAM" id="Coils"/>
    </source>
</evidence>
<feature type="compositionally biased region" description="Basic and acidic residues" evidence="2">
    <location>
        <begin position="367"/>
        <end position="379"/>
    </location>
</feature>